<keyword evidence="3" id="KW-1185">Reference proteome</keyword>
<accession>A0A4Z2FL57</accession>
<dbReference type="Proteomes" id="UP000314294">
    <property type="component" value="Unassembled WGS sequence"/>
</dbReference>
<evidence type="ECO:0000313" key="2">
    <source>
        <dbReference type="EMBL" id="TNN41645.1"/>
    </source>
</evidence>
<protein>
    <submittedName>
        <fullName evidence="2">Uncharacterized protein</fullName>
    </submittedName>
</protein>
<feature type="compositionally biased region" description="Basic and acidic residues" evidence="1">
    <location>
        <begin position="22"/>
        <end position="32"/>
    </location>
</feature>
<proteinExistence type="predicted"/>
<feature type="region of interest" description="Disordered" evidence="1">
    <location>
        <begin position="21"/>
        <end position="73"/>
    </location>
</feature>
<name>A0A4Z2FL57_9TELE</name>
<dbReference type="AlphaFoldDB" id="A0A4Z2FL57"/>
<comment type="caution">
    <text evidence="2">The sequence shown here is derived from an EMBL/GenBank/DDBJ whole genome shotgun (WGS) entry which is preliminary data.</text>
</comment>
<reference evidence="2 3" key="1">
    <citation type="submission" date="2019-03" db="EMBL/GenBank/DDBJ databases">
        <title>First draft genome of Liparis tanakae, snailfish: a comprehensive survey of snailfish specific genes.</title>
        <authorList>
            <person name="Kim W."/>
            <person name="Song I."/>
            <person name="Jeong J.-H."/>
            <person name="Kim D."/>
            <person name="Kim S."/>
            <person name="Ryu S."/>
            <person name="Song J.Y."/>
            <person name="Lee S.K."/>
        </authorList>
    </citation>
    <scope>NUCLEOTIDE SEQUENCE [LARGE SCALE GENOMIC DNA]</scope>
    <source>
        <tissue evidence="2">Muscle</tissue>
    </source>
</reference>
<feature type="compositionally biased region" description="Basic and acidic residues" evidence="1">
    <location>
        <begin position="54"/>
        <end position="70"/>
    </location>
</feature>
<evidence type="ECO:0000256" key="1">
    <source>
        <dbReference type="SAM" id="MobiDB-lite"/>
    </source>
</evidence>
<organism evidence="2 3">
    <name type="scientific">Liparis tanakae</name>
    <name type="common">Tanaka's snailfish</name>
    <dbReference type="NCBI Taxonomy" id="230148"/>
    <lineage>
        <taxon>Eukaryota</taxon>
        <taxon>Metazoa</taxon>
        <taxon>Chordata</taxon>
        <taxon>Craniata</taxon>
        <taxon>Vertebrata</taxon>
        <taxon>Euteleostomi</taxon>
        <taxon>Actinopterygii</taxon>
        <taxon>Neopterygii</taxon>
        <taxon>Teleostei</taxon>
        <taxon>Neoteleostei</taxon>
        <taxon>Acanthomorphata</taxon>
        <taxon>Eupercaria</taxon>
        <taxon>Perciformes</taxon>
        <taxon>Cottioidei</taxon>
        <taxon>Cottales</taxon>
        <taxon>Liparidae</taxon>
        <taxon>Liparis</taxon>
    </lineage>
</organism>
<evidence type="ECO:0000313" key="3">
    <source>
        <dbReference type="Proteomes" id="UP000314294"/>
    </source>
</evidence>
<dbReference type="EMBL" id="SRLO01001091">
    <property type="protein sequence ID" value="TNN41645.1"/>
    <property type="molecule type" value="Genomic_DNA"/>
</dbReference>
<sequence length="161" mass="18236">MNLQPATYGFTLRHRVGPLMSDVERRSKDSRRAPRQRFLSRSAPEWNYSRSSGRRVEGGDGREGGRETPRQLHASSELMEGTENLEENLSCLALLCGIQRVLHGNGLKEIADILKWSRKPIEQNRAPSRWAEERNQTTVATSDKRLKFPVTTSELLGGPDH</sequence>
<gene>
    <name evidence="2" type="ORF">EYF80_048195</name>
</gene>